<dbReference type="OrthoDB" id="398176at2"/>
<evidence type="ECO:0000313" key="2">
    <source>
        <dbReference type="EMBL" id="UUD35597.1"/>
    </source>
</evidence>
<dbReference type="GO" id="GO:0003676">
    <property type="term" value="F:nucleic acid binding"/>
    <property type="evidence" value="ECO:0007669"/>
    <property type="project" value="InterPro"/>
</dbReference>
<keyword evidence="5" id="KW-1185">Reference proteome</keyword>
<dbReference type="InterPro" id="IPR012337">
    <property type="entry name" value="RNaseH-like_sf"/>
</dbReference>
<accession>A0A3P8LHR7</accession>
<dbReference type="GO" id="GO:0032196">
    <property type="term" value="P:transposition"/>
    <property type="evidence" value="ECO:0007669"/>
    <property type="project" value="TreeGrafter"/>
</dbReference>
<dbReference type="GO" id="GO:0004803">
    <property type="term" value="F:transposase activity"/>
    <property type="evidence" value="ECO:0007669"/>
    <property type="project" value="TreeGrafter"/>
</dbReference>
<dbReference type="AlphaFoldDB" id="A0A3P8LHR7"/>
<sequence length="428" mass="49916">MLILKYQDFTCIHQQIFRGIKNHFGYSLTKHYEVNYDKLLLEYAIKRYAEKRNIQNPNRITVSMVLRFIEIIKRHNNISSIANELNCSKKTVRKLFNKLNSGPKFPVGKTRYICSICEKKNPTVQILDPVPFINEISNYAFSRTYFESKKIQRKWVPILTFYSKLVKNYNKNKNCKDGKNKAIKMSVRTIIDEFKKVMKEGDFCPKPVTFYKFLQKNPGIVSLDILPYKSVGKGQNKKKKTCTPKVKTPGLSIHLRPESINQRMNANDYEMDTVVGLIGIDYWRLLTLINRKTRMAYAVLVKGNAKSVKEGLLWLIKRYNLHIDSLTIDNGIENRRLDEIECIGQIYHTDSYASNQKGSIENMHKFIRYFVAKGKSFNSLTNSDVQHIMFRINSIKRYSAVNYPSGLSPIEFHKLETNIDLTNLFLQD</sequence>
<reference evidence="2" key="2">
    <citation type="submission" date="2022-07" db="EMBL/GenBank/DDBJ databases">
        <title>Complete genome of Mycoplasma caviae type strain G122.</title>
        <authorList>
            <person name="Spergser J."/>
        </authorList>
    </citation>
    <scope>NUCLEOTIDE SEQUENCE</scope>
    <source>
        <strain evidence="2">G122</strain>
    </source>
</reference>
<dbReference type="PROSITE" id="PS50994">
    <property type="entry name" value="INTEGRASE"/>
    <property type="match status" value="1"/>
</dbReference>
<gene>
    <name evidence="3" type="ORF">NCTC10126_00119</name>
    <name evidence="2" type="ORF">NPA07_01855</name>
</gene>
<proteinExistence type="predicted"/>
<evidence type="ECO:0000313" key="3">
    <source>
        <dbReference type="EMBL" id="VDR41642.1"/>
    </source>
</evidence>
<dbReference type="NCBIfam" id="NF033563">
    <property type="entry name" value="transpos_IS30"/>
    <property type="match status" value="1"/>
</dbReference>
<dbReference type="InterPro" id="IPR053392">
    <property type="entry name" value="Transposase_IS30-like"/>
</dbReference>
<name>A0A3P8LHR7_9BACT</name>
<dbReference type="Proteomes" id="UP001058569">
    <property type="component" value="Chromosome"/>
</dbReference>
<evidence type="ECO:0000313" key="5">
    <source>
        <dbReference type="Proteomes" id="UP001058569"/>
    </source>
</evidence>
<dbReference type="GO" id="GO:0005829">
    <property type="term" value="C:cytosol"/>
    <property type="evidence" value="ECO:0007669"/>
    <property type="project" value="TreeGrafter"/>
</dbReference>
<dbReference type="EMBL" id="UZVY01000001">
    <property type="protein sequence ID" value="VDR41642.1"/>
    <property type="molecule type" value="Genomic_DNA"/>
</dbReference>
<evidence type="ECO:0000313" key="4">
    <source>
        <dbReference type="Proteomes" id="UP000280036"/>
    </source>
</evidence>
<dbReference type="Proteomes" id="UP000280036">
    <property type="component" value="Unassembled WGS sequence"/>
</dbReference>
<evidence type="ECO:0000259" key="1">
    <source>
        <dbReference type="PROSITE" id="PS50994"/>
    </source>
</evidence>
<dbReference type="InterPro" id="IPR001584">
    <property type="entry name" value="Integrase_cat-core"/>
</dbReference>
<dbReference type="RefSeq" id="WP_126117926.1">
    <property type="nucleotide sequence ID" value="NZ_CP101806.1"/>
</dbReference>
<organism evidence="3 4">
    <name type="scientific">Mycoplasmopsis caviae</name>
    <dbReference type="NCBI Taxonomy" id="55603"/>
    <lineage>
        <taxon>Bacteria</taxon>
        <taxon>Bacillati</taxon>
        <taxon>Mycoplasmatota</taxon>
        <taxon>Mycoplasmoidales</taxon>
        <taxon>Metamycoplasmataceae</taxon>
        <taxon>Mycoplasmopsis</taxon>
    </lineage>
</organism>
<dbReference type="InterPro" id="IPR036397">
    <property type="entry name" value="RNaseH_sf"/>
</dbReference>
<dbReference type="EMBL" id="CP101806">
    <property type="protein sequence ID" value="UUD35597.1"/>
    <property type="molecule type" value="Genomic_DNA"/>
</dbReference>
<reference evidence="3 4" key="1">
    <citation type="submission" date="2018-12" db="EMBL/GenBank/DDBJ databases">
        <authorList>
            <consortium name="Pathogen Informatics"/>
        </authorList>
    </citation>
    <scope>NUCLEOTIDE SEQUENCE [LARGE SCALE GENOMIC DNA]</scope>
    <source>
        <strain evidence="3 4">NCTC10126</strain>
    </source>
</reference>
<dbReference type="Gene3D" id="3.30.420.10">
    <property type="entry name" value="Ribonuclease H-like superfamily/Ribonuclease H"/>
    <property type="match status" value="1"/>
</dbReference>
<dbReference type="PANTHER" id="PTHR10948:SF23">
    <property type="entry name" value="TRANSPOSASE INSI FOR INSERTION SEQUENCE ELEMENT IS30A-RELATED"/>
    <property type="match status" value="1"/>
</dbReference>
<feature type="domain" description="Integrase catalytic" evidence="1">
    <location>
        <begin position="253"/>
        <end position="417"/>
    </location>
</feature>
<dbReference type="PANTHER" id="PTHR10948">
    <property type="entry name" value="TRANSPOSASE"/>
    <property type="match status" value="1"/>
</dbReference>
<dbReference type="GO" id="GO:0015074">
    <property type="term" value="P:DNA integration"/>
    <property type="evidence" value="ECO:0007669"/>
    <property type="project" value="InterPro"/>
</dbReference>
<protein>
    <submittedName>
        <fullName evidence="2 3">Transposase</fullName>
    </submittedName>
</protein>
<dbReference type="InterPro" id="IPR051917">
    <property type="entry name" value="Transposase-Integrase"/>
</dbReference>
<dbReference type="SUPFAM" id="SSF53098">
    <property type="entry name" value="Ribonuclease H-like"/>
    <property type="match status" value="1"/>
</dbReference>